<dbReference type="Proteomes" id="UP000002489">
    <property type="component" value="Unassembled WGS sequence"/>
</dbReference>
<dbReference type="InterPro" id="IPR039057">
    <property type="entry name" value="Spo22/ZIP4"/>
</dbReference>
<evidence type="ECO:0000313" key="1">
    <source>
        <dbReference type="EnsemblFungi" id="FOXG_11144P0"/>
    </source>
</evidence>
<accession>A0A0D2Y4E1</accession>
<dbReference type="AlphaFoldDB" id="A0A0D2Y4E1"/>
<evidence type="ECO:0000313" key="2">
    <source>
        <dbReference type="Proteomes" id="UP000002489"/>
    </source>
</evidence>
<name>A0A0D2Y4E1_FUSOF</name>
<sequence>MFRVSLLDWDHDLGRQCVEFLGKFAEKSQCRDILYACIRDAQHVGDKLMTLEALKAVAETFDAEGSLTINLPSILRCTIRLIHSLESQEGSEGDRSPELAEETCRIFERAGEHAKLEPKDEQGCRVFTVSELHWFRKNAYNIGVTKCHV</sequence>
<dbReference type="GO" id="GO:0090173">
    <property type="term" value="P:regulation of synaptonemal complex assembly"/>
    <property type="evidence" value="ECO:0007669"/>
    <property type="project" value="InterPro"/>
</dbReference>
<dbReference type="EnsemblFungi" id="FOXG_11144T0">
    <property type="protein sequence ID" value="FOXG_11144P0"/>
    <property type="gene ID" value="FOXG_11144"/>
</dbReference>
<dbReference type="PANTHER" id="PTHR40375:SF2">
    <property type="entry name" value="SPORULATION-SPECIFIC PROTEIN 22"/>
    <property type="match status" value="1"/>
</dbReference>
<dbReference type="PANTHER" id="PTHR40375">
    <property type="entry name" value="SPORULATION-SPECIFIC PROTEIN 22"/>
    <property type="match status" value="1"/>
</dbReference>
<reference evidence="1" key="2">
    <citation type="submission" date="2025-08" db="UniProtKB">
        <authorList>
            <consortium name="EnsemblFungi"/>
        </authorList>
    </citation>
    <scope>IDENTIFICATION</scope>
    <source>
        <strain evidence="1">4287 / CBS 123668 / FGSC 9935 / NRRL 34936</strain>
    </source>
</reference>
<protein>
    <submittedName>
        <fullName evidence="1">Uncharacterized protein</fullName>
    </submittedName>
</protein>
<proteinExistence type="predicted"/>
<reference evidence="2" key="1">
    <citation type="journal article" date="2012" name="Mol. Plant Microbe Interact.">
        <title>A highly conserved effector in Fusarium oxysporum is required for full virulence on Arabidopsis.</title>
        <authorList>
            <person name="Thatcher L.F."/>
            <person name="Gardiner D.M."/>
            <person name="Kazan K."/>
            <person name="Manners J."/>
        </authorList>
    </citation>
    <scope>NUCLEOTIDE SEQUENCE [LARGE SCALE GENOMIC DNA]</scope>
    <source>
        <strain evidence="2">Fo5176</strain>
    </source>
</reference>
<organism evidence="1 2">
    <name type="scientific">Fusarium oxysporum (strain Fo5176)</name>
    <name type="common">Fusarium vascular wilt</name>
    <dbReference type="NCBI Taxonomy" id="660025"/>
    <lineage>
        <taxon>Eukaryota</taxon>
        <taxon>Fungi</taxon>
        <taxon>Dikarya</taxon>
        <taxon>Ascomycota</taxon>
        <taxon>Pezizomycotina</taxon>
        <taxon>Sordariomycetes</taxon>
        <taxon>Hypocreomycetidae</taxon>
        <taxon>Hypocreales</taxon>
        <taxon>Nectriaceae</taxon>
        <taxon>Fusarium</taxon>
        <taxon>Fusarium oxysporum species complex</taxon>
    </lineage>
</organism>